<dbReference type="Proteomes" id="UP000288587">
    <property type="component" value="Unassembled WGS sequence"/>
</dbReference>
<proteinExistence type="predicted"/>
<dbReference type="GO" id="GO:0071111">
    <property type="term" value="F:cyclic-guanylate-specific phosphodiesterase activity"/>
    <property type="evidence" value="ECO:0007669"/>
    <property type="project" value="InterPro"/>
</dbReference>
<name>A0A3S2WM31_9BURK</name>
<dbReference type="PANTHER" id="PTHR33121:SF76">
    <property type="entry name" value="SIGNALING PROTEIN"/>
    <property type="match status" value="1"/>
</dbReference>
<dbReference type="PROSITE" id="PS50883">
    <property type="entry name" value="EAL"/>
    <property type="match status" value="1"/>
</dbReference>
<protein>
    <submittedName>
        <fullName evidence="2">EAL domain-containing protein</fullName>
    </submittedName>
</protein>
<organism evidence="2 3">
    <name type="scientific">Inhella crocodyli</name>
    <dbReference type="NCBI Taxonomy" id="2499851"/>
    <lineage>
        <taxon>Bacteria</taxon>
        <taxon>Pseudomonadati</taxon>
        <taxon>Pseudomonadota</taxon>
        <taxon>Betaproteobacteria</taxon>
        <taxon>Burkholderiales</taxon>
        <taxon>Sphaerotilaceae</taxon>
        <taxon>Inhella</taxon>
    </lineage>
</organism>
<reference evidence="2 3" key="1">
    <citation type="submission" date="2019-01" db="EMBL/GenBank/DDBJ databases">
        <authorList>
            <person name="Chen W.-M."/>
        </authorList>
    </citation>
    <scope>NUCLEOTIDE SEQUENCE [LARGE SCALE GENOMIC DNA]</scope>
    <source>
        <strain evidence="2 3">CCP-18</strain>
    </source>
</reference>
<dbReference type="PANTHER" id="PTHR33121">
    <property type="entry name" value="CYCLIC DI-GMP PHOSPHODIESTERASE PDEF"/>
    <property type="match status" value="1"/>
</dbReference>
<evidence type="ECO:0000259" key="1">
    <source>
        <dbReference type="PROSITE" id="PS50883"/>
    </source>
</evidence>
<dbReference type="InterPro" id="IPR050706">
    <property type="entry name" value="Cyclic-di-GMP_PDE-like"/>
</dbReference>
<keyword evidence="3" id="KW-1185">Reference proteome</keyword>
<dbReference type="SMART" id="SM00052">
    <property type="entry name" value="EAL"/>
    <property type="match status" value="1"/>
</dbReference>
<dbReference type="AlphaFoldDB" id="A0A3S2WM31"/>
<dbReference type="InterPro" id="IPR001633">
    <property type="entry name" value="EAL_dom"/>
</dbReference>
<dbReference type="Gene3D" id="3.30.450.20">
    <property type="entry name" value="PAS domain"/>
    <property type="match status" value="1"/>
</dbReference>
<dbReference type="OrthoDB" id="9813903at2"/>
<dbReference type="CDD" id="cd01948">
    <property type="entry name" value="EAL"/>
    <property type="match status" value="1"/>
</dbReference>
<dbReference type="InterPro" id="IPR029151">
    <property type="entry name" value="Sensor-like_sf"/>
</dbReference>
<dbReference type="RefSeq" id="WP_127684048.1">
    <property type="nucleotide sequence ID" value="NZ_SACM01000005.1"/>
</dbReference>
<dbReference type="InterPro" id="IPR035919">
    <property type="entry name" value="EAL_sf"/>
</dbReference>
<dbReference type="Gene3D" id="3.20.20.450">
    <property type="entry name" value="EAL domain"/>
    <property type="match status" value="1"/>
</dbReference>
<dbReference type="SUPFAM" id="SSF141868">
    <property type="entry name" value="EAL domain-like"/>
    <property type="match status" value="1"/>
</dbReference>
<evidence type="ECO:0000313" key="3">
    <source>
        <dbReference type="Proteomes" id="UP000288587"/>
    </source>
</evidence>
<feature type="domain" description="EAL" evidence="1">
    <location>
        <begin position="19"/>
        <end position="276"/>
    </location>
</feature>
<comment type="caution">
    <text evidence="2">The sequence shown here is derived from an EMBL/GenBank/DDBJ whole genome shotgun (WGS) entry which is preliminary data.</text>
</comment>
<gene>
    <name evidence="2" type="ORF">EOD73_16045</name>
</gene>
<dbReference type="SUPFAM" id="SSF103190">
    <property type="entry name" value="Sensory domain-like"/>
    <property type="match status" value="1"/>
</dbReference>
<evidence type="ECO:0000313" key="2">
    <source>
        <dbReference type="EMBL" id="RVT83068.1"/>
    </source>
</evidence>
<accession>A0A3S2WM31</accession>
<sequence length="430" mass="47602">MSASEDRDDEVEGTLRALYAAIDDRGGRWTARHDGLVLSSSFQPVYSFPHGKPVGFEALIRVQDGQGGVISPVSLFERVQDFDQQVWLDRLCRLVHVHNFCEQVTGDAWLFLNIHPAVFVHSTRQAELMTRAVDLLHQLGIPMHRLVLEVTEDVMAQDQDFENAVAWARSVGCLLALDDFGAGHSNFDRVWRIRPDIVKLDRSLLRRAMQSPRVARMMGQVVGLLHECGSLALLEGVESNEEALIALDADVDLVQGFAFAHPAPELQGLGQLSPAIEAVWQRFDERLALGRRAHHERVAPFQAALSLALLPFHQGRPLAEAAEAFLRMPGCQLVYLLDADGRSTGDVVAGAAQPAPNPRFAPLTQAGDARWARRPYFRRAMANVGEVQVTRPYLSLNGARLCLTVSVAFWHKGQLRVLCGDVDWGAPDAH</sequence>
<dbReference type="Pfam" id="PF00563">
    <property type="entry name" value="EAL"/>
    <property type="match status" value="1"/>
</dbReference>
<dbReference type="EMBL" id="SACM01000005">
    <property type="protein sequence ID" value="RVT83068.1"/>
    <property type="molecule type" value="Genomic_DNA"/>
</dbReference>